<dbReference type="SMART" id="SM00325">
    <property type="entry name" value="RhoGEF"/>
    <property type="match status" value="1"/>
</dbReference>
<dbReference type="SUPFAM" id="SSF48065">
    <property type="entry name" value="DBL homology domain (DH-domain)"/>
    <property type="match status" value="1"/>
</dbReference>
<keyword evidence="1 2" id="KW-0728">SH3 domain</keyword>
<evidence type="ECO:0000256" key="4">
    <source>
        <dbReference type="SAM" id="MobiDB-lite"/>
    </source>
</evidence>
<evidence type="ECO:0000313" key="7">
    <source>
        <dbReference type="EMBL" id="CAF1007880.1"/>
    </source>
</evidence>
<evidence type="ECO:0000313" key="8">
    <source>
        <dbReference type="EMBL" id="CAF3779049.1"/>
    </source>
</evidence>
<dbReference type="GO" id="GO:0005085">
    <property type="term" value="F:guanyl-nucleotide exchange factor activity"/>
    <property type="evidence" value="ECO:0007669"/>
    <property type="project" value="InterPro"/>
</dbReference>
<dbReference type="PANTHER" id="PTHR46026:SF1">
    <property type="entry name" value="RHO-TYPE GUANINE NUCLEOTIDE EXCHANGE FACTOR, ISOFORM F"/>
    <property type="match status" value="1"/>
</dbReference>
<dbReference type="GO" id="GO:0005737">
    <property type="term" value="C:cytoplasm"/>
    <property type="evidence" value="ECO:0007669"/>
    <property type="project" value="TreeGrafter"/>
</dbReference>
<evidence type="ECO:0008006" key="10">
    <source>
        <dbReference type="Google" id="ProtNLM"/>
    </source>
</evidence>
<dbReference type="SUPFAM" id="SSF50729">
    <property type="entry name" value="PH domain-like"/>
    <property type="match status" value="1"/>
</dbReference>
<evidence type="ECO:0000256" key="2">
    <source>
        <dbReference type="PROSITE-ProRule" id="PRU00192"/>
    </source>
</evidence>
<dbReference type="InterPro" id="IPR011993">
    <property type="entry name" value="PH-like_dom_sf"/>
</dbReference>
<keyword evidence="3" id="KW-0175">Coiled coil</keyword>
<dbReference type="EMBL" id="CAJOBC010003346">
    <property type="protein sequence ID" value="CAF3779049.1"/>
    <property type="molecule type" value="Genomic_DNA"/>
</dbReference>
<dbReference type="OrthoDB" id="6019202at2759"/>
<dbReference type="EMBL" id="CAJNOQ010003346">
    <property type="protein sequence ID" value="CAF1007880.1"/>
    <property type="molecule type" value="Genomic_DNA"/>
</dbReference>
<dbReference type="SMART" id="SM00326">
    <property type="entry name" value="SH3"/>
    <property type="match status" value="1"/>
</dbReference>
<evidence type="ECO:0000313" key="9">
    <source>
        <dbReference type="Proteomes" id="UP000663829"/>
    </source>
</evidence>
<evidence type="ECO:0000256" key="1">
    <source>
        <dbReference type="ARBA" id="ARBA00022443"/>
    </source>
</evidence>
<dbReference type="AlphaFoldDB" id="A0A814HCG1"/>
<dbReference type="Gene3D" id="2.30.30.40">
    <property type="entry name" value="SH3 Domains"/>
    <property type="match status" value="1"/>
</dbReference>
<dbReference type="Pfam" id="PF00018">
    <property type="entry name" value="SH3_1"/>
    <property type="match status" value="1"/>
</dbReference>
<proteinExistence type="predicted"/>
<accession>A0A814HCG1</accession>
<feature type="domain" description="DH" evidence="6">
    <location>
        <begin position="83"/>
        <end position="262"/>
    </location>
</feature>
<feature type="region of interest" description="Disordered" evidence="4">
    <location>
        <begin position="433"/>
        <end position="474"/>
    </location>
</feature>
<evidence type="ECO:0000256" key="3">
    <source>
        <dbReference type="SAM" id="Coils"/>
    </source>
</evidence>
<protein>
    <recommendedName>
        <fullName evidence="10">Rho guanine nucleotide exchange factor 7</fullName>
    </recommendedName>
</protein>
<feature type="compositionally biased region" description="Low complexity" evidence="4">
    <location>
        <begin position="455"/>
        <end position="465"/>
    </location>
</feature>
<evidence type="ECO:0000259" key="6">
    <source>
        <dbReference type="PROSITE" id="PS50010"/>
    </source>
</evidence>
<sequence length="613" mass="69118">MAENYQGKSVKANYNFKAQNTDELSFNKNDIIVITQSPEGGWWEGTLDTKTGWFPMNYVELIKQDSTPSTQSTASQCQEMRKNRETILETLIESEQQYVGELEEFLTQIIQPLYNAFSPDHSFDIQRTYSQLDELIKFHRHLLSILHDCIKTNHRIGGVFLQLAPTLKPLFEMYCQQHAKTILFCNSNKDKILSTLSKIDPNGTNNYLLLTKNLSLPLNRLEKYSVLLKEYLHNLEEFHPDRGDAQRAAEYYSELARSGNELRKRKEWELEIMNSTIHGLDGEHLSSYGEALCLTPVNVIFENGQSSERIALLYSSVLIFLSITNSPQEYKFENHLSLSQLILSKIDDDVLGKRALKISAPSLSMIVSFPSTMEFNEWCDKFRSLTYEHKHSEIETPHTPQVSKSVSMLGHLPKSATGAGALLKIPLRSPTKTPWSKSCLRPHSPNRIRLGQTIGSSDGLNESSSGGSGGGANKTLKRFMTMKKMKANEFLKRVETSEGDSLLLSVIEAYCGASGKSRHSVSAGSNEQNTPNLVGNSSPIILNDSININNVTSPQPITSLDKIMPLTLDNNRLISETLNELRLALKMVQQELEEEKIARRKLESQIQRLLTAK</sequence>
<dbReference type="PRINTS" id="PR00452">
    <property type="entry name" value="SH3DOMAIN"/>
</dbReference>
<evidence type="ECO:0000259" key="5">
    <source>
        <dbReference type="PROSITE" id="PS50002"/>
    </source>
</evidence>
<name>A0A814HCG1_9BILA</name>
<dbReference type="InterPro" id="IPR036028">
    <property type="entry name" value="SH3-like_dom_sf"/>
</dbReference>
<dbReference type="Gene3D" id="1.20.900.10">
    <property type="entry name" value="Dbl homology (DH) domain"/>
    <property type="match status" value="1"/>
</dbReference>
<dbReference type="SUPFAM" id="SSF50044">
    <property type="entry name" value="SH3-domain"/>
    <property type="match status" value="1"/>
</dbReference>
<dbReference type="InterPro" id="IPR035899">
    <property type="entry name" value="DBL_dom_sf"/>
</dbReference>
<dbReference type="Pfam" id="PF00621">
    <property type="entry name" value="RhoGEF"/>
    <property type="match status" value="1"/>
</dbReference>
<keyword evidence="9" id="KW-1185">Reference proteome</keyword>
<comment type="caution">
    <text evidence="7">The sequence shown here is derived from an EMBL/GenBank/DDBJ whole genome shotgun (WGS) entry which is preliminary data.</text>
</comment>
<gene>
    <name evidence="7" type="ORF">GPM918_LOCUS14106</name>
    <name evidence="8" type="ORF">SRO942_LOCUS14106</name>
</gene>
<dbReference type="Proteomes" id="UP000681722">
    <property type="component" value="Unassembled WGS sequence"/>
</dbReference>
<dbReference type="PROSITE" id="PS50010">
    <property type="entry name" value="DH_2"/>
    <property type="match status" value="1"/>
</dbReference>
<dbReference type="InterPro" id="IPR000219">
    <property type="entry name" value="DH_dom"/>
</dbReference>
<dbReference type="Gene3D" id="2.30.29.30">
    <property type="entry name" value="Pleckstrin-homology domain (PH domain)/Phosphotyrosine-binding domain (PTB)"/>
    <property type="match status" value="1"/>
</dbReference>
<dbReference type="InterPro" id="IPR001452">
    <property type="entry name" value="SH3_domain"/>
</dbReference>
<feature type="domain" description="SH3" evidence="5">
    <location>
        <begin position="5"/>
        <end position="64"/>
    </location>
</feature>
<feature type="coiled-coil region" evidence="3">
    <location>
        <begin position="578"/>
        <end position="612"/>
    </location>
</feature>
<organism evidence="7 9">
    <name type="scientific">Didymodactylos carnosus</name>
    <dbReference type="NCBI Taxonomy" id="1234261"/>
    <lineage>
        <taxon>Eukaryota</taxon>
        <taxon>Metazoa</taxon>
        <taxon>Spiralia</taxon>
        <taxon>Gnathifera</taxon>
        <taxon>Rotifera</taxon>
        <taxon>Eurotatoria</taxon>
        <taxon>Bdelloidea</taxon>
        <taxon>Philodinida</taxon>
        <taxon>Philodinidae</taxon>
        <taxon>Didymodactylos</taxon>
    </lineage>
</organism>
<dbReference type="Proteomes" id="UP000663829">
    <property type="component" value="Unassembled WGS sequence"/>
</dbReference>
<dbReference type="PANTHER" id="PTHR46026">
    <property type="entry name" value="RHO-TYPE GUANINE NUCLEOTIDE EXCHANGE FACTOR, ISOFORM F"/>
    <property type="match status" value="1"/>
</dbReference>
<dbReference type="PROSITE" id="PS50002">
    <property type="entry name" value="SH3"/>
    <property type="match status" value="1"/>
</dbReference>
<reference evidence="7" key="1">
    <citation type="submission" date="2021-02" db="EMBL/GenBank/DDBJ databases">
        <authorList>
            <person name="Nowell W R."/>
        </authorList>
    </citation>
    <scope>NUCLEOTIDE SEQUENCE</scope>
</reference>
<dbReference type="FunFam" id="2.30.30.40:FF:000072">
    <property type="entry name" value="Unconventional Myosin IB"/>
    <property type="match status" value="1"/>
</dbReference>